<feature type="compositionally biased region" description="Polar residues" evidence="5">
    <location>
        <begin position="130"/>
        <end position="139"/>
    </location>
</feature>
<gene>
    <name evidence="7" type="primary">rbm7</name>
</gene>
<feature type="compositionally biased region" description="Gly residues" evidence="5">
    <location>
        <begin position="175"/>
        <end position="184"/>
    </location>
</feature>
<accession>A0A667XTV3</accession>
<feature type="domain" description="RRM" evidence="6">
    <location>
        <begin position="9"/>
        <end position="86"/>
    </location>
</feature>
<dbReference type="GeneTree" id="ENSGT00870000136493"/>
<dbReference type="InterPro" id="IPR035979">
    <property type="entry name" value="RBD_domain_sf"/>
</dbReference>
<proteinExistence type="predicted"/>
<keyword evidence="3" id="KW-0539">Nucleus</keyword>
<name>A0A667XTV3_9TELE</name>
<feature type="compositionally biased region" description="Basic and acidic residues" evidence="5">
    <location>
        <begin position="226"/>
        <end position="269"/>
    </location>
</feature>
<dbReference type="AlphaFoldDB" id="A0A667XTV3"/>
<feature type="compositionally biased region" description="Polar residues" evidence="5">
    <location>
        <begin position="97"/>
        <end position="118"/>
    </location>
</feature>
<dbReference type="GO" id="GO:0021693">
    <property type="term" value="P:cerebellar Purkinje cell layer structural organization"/>
    <property type="evidence" value="ECO:0007669"/>
    <property type="project" value="Ensembl"/>
</dbReference>
<dbReference type="SUPFAM" id="SSF54928">
    <property type="entry name" value="RNA-binding domain, RBD"/>
    <property type="match status" value="1"/>
</dbReference>
<feature type="region of interest" description="Disordered" evidence="5">
    <location>
        <begin position="161"/>
        <end position="269"/>
    </location>
</feature>
<dbReference type="GO" id="GO:0005654">
    <property type="term" value="C:nucleoplasm"/>
    <property type="evidence" value="ECO:0007669"/>
    <property type="project" value="UniProtKB-SubCell"/>
</dbReference>
<evidence type="ECO:0000259" key="6">
    <source>
        <dbReference type="PROSITE" id="PS50102"/>
    </source>
</evidence>
<dbReference type="InParanoid" id="A0A667XTV3"/>
<dbReference type="SMART" id="SM00360">
    <property type="entry name" value="RRM"/>
    <property type="match status" value="1"/>
</dbReference>
<dbReference type="Gene3D" id="3.30.70.330">
    <property type="match status" value="1"/>
</dbReference>
<reference evidence="7" key="3">
    <citation type="submission" date="2025-09" db="UniProtKB">
        <authorList>
            <consortium name="Ensembl"/>
        </authorList>
    </citation>
    <scope>IDENTIFICATION</scope>
</reference>
<evidence type="ECO:0000256" key="5">
    <source>
        <dbReference type="SAM" id="MobiDB-lite"/>
    </source>
</evidence>
<comment type="subcellular location">
    <subcellularLocation>
        <location evidence="1">Nucleus</location>
        <location evidence="1">Nucleoplasm</location>
    </subcellularLocation>
</comment>
<dbReference type="PANTHER" id="PTHR13798">
    <property type="entry name" value="RNA BINDING MOTIF RBM PROTEIN -RELATED"/>
    <property type="match status" value="1"/>
</dbReference>
<dbReference type="Ensembl" id="ENSMMDT00005013006.1">
    <property type="protein sequence ID" value="ENSMMDP00005012641.1"/>
    <property type="gene ID" value="ENSMMDG00005006640.1"/>
</dbReference>
<evidence type="ECO:0000256" key="2">
    <source>
        <dbReference type="ARBA" id="ARBA00022884"/>
    </source>
</evidence>
<dbReference type="FunCoup" id="A0A667XTV3">
    <property type="interactions" value="962"/>
</dbReference>
<dbReference type="PROSITE" id="PS50102">
    <property type="entry name" value="RRM"/>
    <property type="match status" value="1"/>
</dbReference>
<dbReference type="PANTHER" id="PTHR13798:SF11">
    <property type="entry name" value="RNA-BINDING PROTEIN 7-RELATED"/>
    <property type="match status" value="1"/>
</dbReference>
<sequence>MGKEDETDRTLFISNLDKRVTEELLFELCVQAGPLIRTKIPKAPDGTQKTFGFAFYKHEVSVPYAVQLFNGMKLYGKKINAHFKSGSSHNSSPGNSQNTSPANTPNPHGQRAQVQLNSPPYTPPPYTPPQMQRSFSSPENLQKQVVMSNMMWQLQMQQFDQMNGGFPRPMQRLQPGGGNCGGGAPRQQDNSPYLLQSHQSSGGAHHSRNQRYADEPGSGRHQQHSHSRDSYHHHDDRSGSRHHDNRDGSRHYNDRNGSRGYQDSRWRRY</sequence>
<dbReference type="GO" id="GO:0003727">
    <property type="term" value="F:single-stranded RNA binding"/>
    <property type="evidence" value="ECO:0007669"/>
    <property type="project" value="TreeGrafter"/>
</dbReference>
<organism evidence="7 8">
    <name type="scientific">Myripristis murdjan</name>
    <name type="common">pinecone soldierfish</name>
    <dbReference type="NCBI Taxonomy" id="586833"/>
    <lineage>
        <taxon>Eukaryota</taxon>
        <taxon>Metazoa</taxon>
        <taxon>Chordata</taxon>
        <taxon>Craniata</taxon>
        <taxon>Vertebrata</taxon>
        <taxon>Euteleostomi</taxon>
        <taxon>Actinopterygii</taxon>
        <taxon>Neopterygii</taxon>
        <taxon>Teleostei</taxon>
        <taxon>Neoteleostei</taxon>
        <taxon>Acanthomorphata</taxon>
        <taxon>Holocentriformes</taxon>
        <taxon>Holocentridae</taxon>
        <taxon>Myripristis</taxon>
    </lineage>
</organism>
<evidence type="ECO:0000256" key="3">
    <source>
        <dbReference type="ARBA" id="ARBA00023242"/>
    </source>
</evidence>
<evidence type="ECO:0000256" key="1">
    <source>
        <dbReference type="ARBA" id="ARBA00004642"/>
    </source>
</evidence>
<evidence type="ECO:0000256" key="4">
    <source>
        <dbReference type="PROSITE-ProRule" id="PRU00176"/>
    </source>
</evidence>
<reference evidence="7" key="1">
    <citation type="submission" date="2019-06" db="EMBL/GenBank/DDBJ databases">
        <authorList>
            <consortium name="Wellcome Sanger Institute Data Sharing"/>
        </authorList>
    </citation>
    <scope>NUCLEOTIDE SEQUENCE [LARGE SCALE GENOMIC DNA]</scope>
</reference>
<dbReference type="GO" id="GO:0000381">
    <property type="term" value="P:regulation of alternative mRNA splicing, via spliceosome"/>
    <property type="evidence" value="ECO:0007669"/>
    <property type="project" value="TreeGrafter"/>
</dbReference>
<feature type="compositionally biased region" description="Low complexity" evidence="5">
    <location>
        <begin position="85"/>
        <end position="96"/>
    </location>
</feature>
<protein>
    <submittedName>
        <fullName evidence="7">RNA binding motif protein 7</fullName>
    </submittedName>
</protein>
<dbReference type="InterPro" id="IPR000504">
    <property type="entry name" value="RRM_dom"/>
</dbReference>
<reference evidence="7" key="2">
    <citation type="submission" date="2025-08" db="UniProtKB">
        <authorList>
            <consortium name="Ensembl"/>
        </authorList>
    </citation>
    <scope>IDENTIFICATION</scope>
</reference>
<dbReference type="InterPro" id="IPR012677">
    <property type="entry name" value="Nucleotide-bd_a/b_plait_sf"/>
</dbReference>
<dbReference type="Pfam" id="PF00076">
    <property type="entry name" value="RRM_1"/>
    <property type="match status" value="1"/>
</dbReference>
<dbReference type="Proteomes" id="UP000472263">
    <property type="component" value="Chromosome 13"/>
</dbReference>
<evidence type="ECO:0000313" key="8">
    <source>
        <dbReference type="Proteomes" id="UP000472263"/>
    </source>
</evidence>
<keyword evidence="8" id="KW-1185">Reference proteome</keyword>
<dbReference type="InterPro" id="IPR052285">
    <property type="entry name" value="NEXT_complex_subunit"/>
</dbReference>
<evidence type="ECO:0000313" key="7">
    <source>
        <dbReference type="Ensembl" id="ENSMMDP00005012641.1"/>
    </source>
</evidence>
<dbReference type="GO" id="GO:0007409">
    <property type="term" value="P:axonogenesis"/>
    <property type="evidence" value="ECO:0007669"/>
    <property type="project" value="Ensembl"/>
</dbReference>
<feature type="region of interest" description="Disordered" evidence="5">
    <location>
        <begin position="84"/>
        <end position="139"/>
    </location>
</feature>
<keyword evidence="2 4" id="KW-0694">RNA-binding</keyword>
<dbReference type="OrthoDB" id="407442at2759"/>